<sequence>MGMQEFVVILNKYNDRILKHYKREEHVELVGAEFKKLTCDAQKNETIRAMLQQNVDNDRGFIESWESIAATLIASTSASSDLLPPPPPVTGLSKADLCALDIDRSRYALDLIKVTPERPPAQKSHENSVYPKIFCFVNTISVHHKTRAQSVAETWGQRCDKLMFFSNTTDTIVVAAGTDREQRYEVIKMDVIADHNHLWQKHKATLRYVHEHFRHDYDWFYKADDDAYVIMENLRQYLRRPEIMQTYKREPMQMGHRFNLTQDLVSYYIVDDSLESIWRSRWERWVFNSGGPGYVMNRLYMDKIVSILPDWTCLSDRHSEMLPDDASISFCMMWHDVFPWDTRDHQGRERWHADKPKGVFFTNPNRVNYWYVQYHQHIGGVRWKEEGAAPDSVAFHYISPALMYHLERTLYLCREGDAVPDVAAFNDKYGLAIGDDVMVYQDVPQKKPANGPIVTESPGQTKGAGNAEIAS</sequence>
<evidence type="ECO:0000256" key="4">
    <source>
        <dbReference type="ARBA" id="ARBA00012557"/>
    </source>
</evidence>
<dbReference type="InterPro" id="IPR003378">
    <property type="entry name" value="Fringe-like_glycosylTrfase"/>
</dbReference>
<evidence type="ECO:0000256" key="10">
    <source>
        <dbReference type="ARBA" id="ARBA00022989"/>
    </source>
</evidence>
<dbReference type="GO" id="GO:0000166">
    <property type="term" value="F:nucleotide binding"/>
    <property type="evidence" value="ECO:0007669"/>
    <property type="project" value="UniProtKB-KW"/>
</dbReference>
<accession>A0A8T1UIU5</accession>
<evidence type="ECO:0000256" key="1">
    <source>
        <dbReference type="ARBA" id="ARBA00004606"/>
    </source>
</evidence>
<name>A0A8T1UIU5_9STRA</name>
<feature type="region of interest" description="Disordered" evidence="12">
    <location>
        <begin position="448"/>
        <end position="471"/>
    </location>
</feature>
<dbReference type="Pfam" id="PF02434">
    <property type="entry name" value="Fringe"/>
    <property type="match status" value="1"/>
</dbReference>
<keyword evidence="7" id="KW-0812">Transmembrane</keyword>
<keyword evidence="5" id="KW-0328">Glycosyltransferase</keyword>
<feature type="domain" description="Fringe-like glycosyltransferase" evidence="13">
    <location>
        <begin position="131"/>
        <end position="333"/>
    </location>
</feature>
<dbReference type="PANTHER" id="PTHR23033">
    <property type="entry name" value="BETA1,3-GALACTOSYLTRANSFERASE"/>
    <property type="match status" value="1"/>
</dbReference>
<dbReference type="PANTHER" id="PTHR23033:SF14">
    <property type="entry name" value="GLYCOPROTEIN-N-ACETYLGALACTOSAMINE 3-BETA-GALACTOSYLTRANSFERASE 1-RELATED"/>
    <property type="match status" value="1"/>
</dbReference>
<dbReference type="GO" id="GO:0016263">
    <property type="term" value="F:glycoprotein-N-acetylgalactosamine 3-beta-galactosyltransferase activity"/>
    <property type="evidence" value="ECO:0007669"/>
    <property type="project" value="UniProtKB-EC"/>
</dbReference>
<proteinExistence type="inferred from homology"/>
<dbReference type="AlphaFoldDB" id="A0A8T1UIU5"/>
<evidence type="ECO:0000256" key="7">
    <source>
        <dbReference type="ARBA" id="ARBA00022692"/>
    </source>
</evidence>
<evidence type="ECO:0000256" key="9">
    <source>
        <dbReference type="ARBA" id="ARBA00022968"/>
    </source>
</evidence>
<evidence type="ECO:0000256" key="2">
    <source>
        <dbReference type="ARBA" id="ARBA00004922"/>
    </source>
</evidence>
<keyword evidence="9" id="KW-0735">Signal-anchor</keyword>
<dbReference type="FunFam" id="3.90.550.50:FF:000088">
    <property type="entry name" value="Uncharacterized protein"/>
    <property type="match status" value="1"/>
</dbReference>
<evidence type="ECO:0000256" key="8">
    <source>
        <dbReference type="ARBA" id="ARBA00022741"/>
    </source>
</evidence>
<dbReference type="OrthoDB" id="414175at2759"/>
<dbReference type="Proteomes" id="UP000688947">
    <property type="component" value="Unassembled WGS sequence"/>
</dbReference>
<evidence type="ECO:0000313" key="14">
    <source>
        <dbReference type="EMBL" id="KAG6962823.1"/>
    </source>
</evidence>
<keyword evidence="8" id="KW-0547">Nucleotide-binding</keyword>
<dbReference type="VEuPathDB" id="FungiDB:PC110_g12670"/>
<dbReference type="VEuPathDB" id="FungiDB:PC110_g12669"/>
<comment type="pathway">
    <text evidence="2">Protein modification; protein glycosylation.</text>
</comment>
<comment type="subcellular location">
    <subcellularLocation>
        <location evidence="1">Membrane</location>
        <topology evidence="1">Single-pass type II membrane protein</topology>
    </subcellularLocation>
</comment>
<evidence type="ECO:0000256" key="11">
    <source>
        <dbReference type="ARBA" id="ARBA00023136"/>
    </source>
</evidence>
<keyword evidence="6" id="KW-0808">Transferase</keyword>
<evidence type="ECO:0000259" key="13">
    <source>
        <dbReference type="Pfam" id="PF02434"/>
    </source>
</evidence>
<evidence type="ECO:0000256" key="6">
    <source>
        <dbReference type="ARBA" id="ARBA00022679"/>
    </source>
</evidence>
<comment type="caution">
    <text evidence="14">The sequence shown here is derived from an EMBL/GenBank/DDBJ whole genome shotgun (WGS) entry which is preliminary data.</text>
</comment>
<dbReference type="GO" id="GO:0016020">
    <property type="term" value="C:membrane"/>
    <property type="evidence" value="ECO:0007669"/>
    <property type="project" value="UniProtKB-SubCell"/>
</dbReference>
<evidence type="ECO:0000256" key="12">
    <source>
        <dbReference type="SAM" id="MobiDB-lite"/>
    </source>
</evidence>
<dbReference type="EMBL" id="JAENGZ010000293">
    <property type="protein sequence ID" value="KAG6962823.1"/>
    <property type="molecule type" value="Genomic_DNA"/>
</dbReference>
<evidence type="ECO:0000256" key="5">
    <source>
        <dbReference type="ARBA" id="ARBA00022676"/>
    </source>
</evidence>
<protein>
    <recommendedName>
        <fullName evidence="4">N-acetylgalactosaminide beta-1,3-galactosyltransferase</fullName>
        <ecNumber evidence="4">2.4.1.122</ecNumber>
    </recommendedName>
</protein>
<comment type="similarity">
    <text evidence="3">Belongs to the glycosyltransferase 31 family. Beta3-Gal-T subfamily.</text>
</comment>
<evidence type="ECO:0000313" key="15">
    <source>
        <dbReference type="Proteomes" id="UP000688947"/>
    </source>
</evidence>
<evidence type="ECO:0000256" key="3">
    <source>
        <dbReference type="ARBA" id="ARBA00006462"/>
    </source>
</evidence>
<gene>
    <name evidence="14" type="ORF">JG687_00006919</name>
</gene>
<organism evidence="14 15">
    <name type="scientific">Phytophthora cactorum</name>
    <dbReference type="NCBI Taxonomy" id="29920"/>
    <lineage>
        <taxon>Eukaryota</taxon>
        <taxon>Sar</taxon>
        <taxon>Stramenopiles</taxon>
        <taxon>Oomycota</taxon>
        <taxon>Peronosporomycetes</taxon>
        <taxon>Peronosporales</taxon>
        <taxon>Peronosporaceae</taxon>
        <taxon>Phytophthora</taxon>
    </lineage>
</organism>
<keyword evidence="11" id="KW-0472">Membrane</keyword>
<dbReference type="InterPro" id="IPR026050">
    <property type="entry name" value="C1GALT1/C1GALT1_chp1"/>
</dbReference>
<keyword evidence="10" id="KW-1133">Transmembrane helix</keyword>
<reference evidence="14" key="1">
    <citation type="submission" date="2021-01" db="EMBL/GenBank/DDBJ databases">
        <title>Phytophthora aleatoria, a newly-described species from Pinus radiata is distinct from Phytophthora cactorum isolates based on comparative genomics.</title>
        <authorList>
            <person name="Mcdougal R."/>
            <person name="Panda P."/>
            <person name="Williams N."/>
            <person name="Studholme D.J."/>
        </authorList>
    </citation>
    <scope>NUCLEOTIDE SEQUENCE</scope>
    <source>
        <strain evidence="14">NZFS 3830</strain>
    </source>
</reference>
<dbReference type="EC" id="2.4.1.122" evidence="4"/>